<accession>A0A077ZMD9</accession>
<name>A0A077ZMD9_TRITR</name>
<dbReference type="STRING" id="36087.A0A077ZMD9"/>
<evidence type="ECO:0000313" key="3">
    <source>
        <dbReference type="Proteomes" id="UP000030665"/>
    </source>
</evidence>
<sequence>MVKAPQFRVWRPLTYGQRKARFLGYAVSSGVTAVFCILGILTYHFAFPTPAMRYSALASSFNIDTSENLYKEDKVKRRLRLFGDFYEDVEDMRAGAVDTLGPLRRF</sequence>
<keyword evidence="3" id="KW-1185">Reference proteome</keyword>
<reference evidence="2" key="1">
    <citation type="submission" date="2014-01" db="EMBL/GenBank/DDBJ databases">
        <authorList>
            <person name="Aslett M."/>
        </authorList>
    </citation>
    <scope>NUCLEOTIDE SEQUENCE</scope>
</reference>
<evidence type="ECO:0000256" key="1">
    <source>
        <dbReference type="SAM" id="Phobius"/>
    </source>
</evidence>
<keyword evidence="1" id="KW-0812">Transmembrane</keyword>
<dbReference type="AlphaFoldDB" id="A0A077ZMD9"/>
<dbReference type="Proteomes" id="UP000030665">
    <property type="component" value="Unassembled WGS sequence"/>
</dbReference>
<feature type="transmembrane region" description="Helical" evidence="1">
    <location>
        <begin position="22"/>
        <end position="46"/>
    </location>
</feature>
<keyword evidence="1" id="KW-0472">Membrane</keyword>
<dbReference type="EMBL" id="HG806750">
    <property type="protein sequence ID" value="CDW59830.1"/>
    <property type="molecule type" value="Genomic_DNA"/>
</dbReference>
<protein>
    <submittedName>
        <fullName evidence="2">Uncharacterized protein</fullName>
    </submittedName>
</protein>
<gene>
    <name evidence="2" type="ORF">TTRE_0000817101</name>
</gene>
<reference evidence="2" key="2">
    <citation type="submission" date="2014-03" db="EMBL/GenBank/DDBJ databases">
        <title>The whipworm genome and dual-species transcriptomics of an intimate host-pathogen interaction.</title>
        <authorList>
            <person name="Foth B.J."/>
            <person name="Tsai I.J."/>
            <person name="Reid A.J."/>
            <person name="Bancroft A.J."/>
            <person name="Nichol S."/>
            <person name="Tracey A."/>
            <person name="Holroyd N."/>
            <person name="Cotton J.A."/>
            <person name="Stanley E.J."/>
            <person name="Zarowiecki M."/>
            <person name="Liu J.Z."/>
            <person name="Huckvale T."/>
            <person name="Cooper P.J."/>
            <person name="Grencis R.K."/>
            <person name="Berriman M."/>
        </authorList>
    </citation>
    <scope>NUCLEOTIDE SEQUENCE [LARGE SCALE GENOMIC DNA]</scope>
</reference>
<evidence type="ECO:0000313" key="2">
    <source>
        <dbReference type="EMBL" id="CDW59830.1"/>
    </source>
</evidence>
<organism evidence="2 3">
    <name type="scientific">Trichuris trichiura</name>
    <name type="common">Whipworm</name>
    <name type="synonym">Trichocephalus trichiurus</name>
    <dbReference type="NCBI Taxonomy" id="36087"/>
    <lineage>
        <taxon>Eukaryota</taxon>
        <taxon>Metazoa</taxon>
        <taxon>Ecdysozoa</taxon>
        <taxon>Nematoda</taxon>
        <taxon>Enoplea</taxon>
        <taxon>Dorylaimia</taxon>
        <taxon>Trichinellida</taxon>
        <taxon>Trichuridae</taxon>
        <taxon>Trichuris</taxon>
    </lineage>
</organism>
<proteinExistence type="predicted"/>
<keyword evidence="1" id="KW-1133">Transmembrane helix</keyword>